<proteinExistence type="predicted"/>
<evidence type="ECO:0000313" key="2">
    <source>
        <dbReference type="Proteomes" id="UP001498421"/>
    </source>
</evidence>
<gene>
    <name evidence="1" type="ORF">QQZ08_007411</name>
</gene>
<dbReference type="Proteomes" id="UP001498421">
    <property type="component" value="Unassembled WGS sequence"/>
</dbReference>
<accession>A0ABR1HYB6</accession>
<organism evidence="1 2">
    <name type="scientific">Neonectria magnoliae</name>
    <dbReference type="NCBI Taxonomy" id="2732573"/>
    <lineage>
        <taxon>Eukaryota</taxon>
        <taxon>Fungi</taxon>
        <taxon>Dikarya</taxon>
        <taxon>Ascomycota</taxon>
        <taxon>Pezizomycotina</taxon>
        <taxon>Sordariomycetes</taxon>
        <taxon>Hypocreomycetidae</taxon>
        <taxon>Hypocreales</taxon>
        <taxon>Nectriaceae</taxon>
        <taxon>Neonectria</taxon>
    </lineage>
</organism>
<name>A0ABR1HYB6_9HYPO</name>
<comment type="caution">
    <text evidence="1">The sequence shown here is derived from an EMBL/GenBank/DDBJ whole genome shotgun (WGS) entry which is preliminary data.</text>
</comment>
<sequence>MLYERLRTTRGEAIERETFKQRDVFHMVNGPEQEARDELFLSQLGKELKGPFPSRWTCPEVQPWLYGYDVYNEAEEALKKEPFTSESPPAWFTYGAILLSLQQIVKSWF</sequence>
<dbReference type="EMBL" id="JAZAVK010000071">
    <property type="protein sequence ID" value="KAK7426101.1"/>
    <property type="molecule type" value="Genomic_DNA"/>
</dbReference>
<evidence type="ECO:0000313" key="1">
    <source>
        <dbReference type="EMBL" id="KAK7426101.1"/>
    </source>
</evidence>
<reference evidence="1 2" key="1">
    <citation type="journal article" date="2025" name="Microbiol. Resour. Announc.">
        <title>Draft genome sequences for Neonectria magnoliae and Neonectria punicea, canker pathogens of Liriodendron tulipifera and Acer saccharum in West Virginia.</title>
        <authorList>
            <person name="Petronek H.M."/>
            <person name="Kasson M.T."/>
            <person name="Metheny A.M."/>
            <person name="Stauder C.M."/>
            <person name="Lovett B."/>
            <person name="Lynch S.C."/>
            <person name="Garnas J.R."/>
            <person name="Kasson L.R."/>
            <person name="Stajich J.E."/>
        </authorList>
    </citation>
    <scope>NUCLEOTIDE SEQUENCE [LARGE SCALE GENOMIC DNA]</scope>
    <source>
        <strain evidence="1 2">NRRL 64651</strain>
    </source>
</reference>
<protein>
    <submittedName>
        <fullName evidence="1">Uncharacterized protein</fullName>
    </submittedName>
</protein>
<keyword evidence="2" id="KW-1185">Reference proteome</keyword>